<sequence length="99" mass="10991">MNCIPIIKRPIKSDSGAWISLQMAISEHPKTFSQEINKRLLFRPNLSASGQTHKLPMKAPKETELTNADQNASSCAAGIRFPVLDANHWPSPQRYSGFA</sequence>
<gene>
    <name evidence="1" type="ORF">T07_14966</name>
</gene>
<protein>
    <submittedName>
        <fullName evidence="1">Uncharacterized protein</fullName>
    </submittedName>
</protein>
<reference evidence="1 2" key="1">
    <citation type="submission" date="2015-01" db="EMBL/GenBank/DDBJ databases">
        <title>Evolution of Trichinella species and genotypes.</title>
        <authorList>
            <person name="Korhonen P.K."/>
            <person name="Edoardo P."/>
            <person name="Giuseppe L.R."/>
            <person name="Gasser R.B."/>
        </authorList>
    </citation>
    <scope>NUCLEOTIDE SEQUENCE [LARGE SCALE GENOMIC DNA]</scope>
    <source>
        <strain evidence="1">ISS37</strain>
    </source>
</reference>
<dbReference type="EMBL" id="JYDL01000026">
    <property type="protein sequence ID" value="KRX23145.1"/>
    <property type="molecule type" value="Genomic_DNA"/>
</dbReference>
<name>A0A0V0S8W1_9BILA</name>
<organism evidence="1 2">
    <name type="scientific">Trichinella nelsoni</name>
    <dbReference type="NCBI Taxonomy" id="6336"/>
    <lineage>
        <taxon>Eukaryota</taxon>
        <taxon>Metazoa</taxon>
        <taxon>Ecdysozoa</taxon>
        <taxon>Nematoda</taxon>
        <taxon>Enoplea</taxon>
        <taxon>Dorylaimia</taxon>
        <taxon>Trichinellida</taxon>
        <taxon>Trichinellidae</taxon>
        <taxon>Trichinella</taxon>
    </lineage>
</organism>
<evidence type="ECO:0000313" key="1">
    <source>
        <dbReference type="EMBL" id="KRX23145.1"/>
    </source>
</evidence>
<proteinExistence type="predicted"/>
<dbReference type="Proteomes" id="UP000054630">
    <property type="component" value="Unassembled WGS sequence"/>
</dbReference>
<accession>A0A0V0S8W1</accession>
<comment type="caution">
    <text evidence="1">The sequence shown here is derived from an EMBL/GenBank/DDBJ whole genome shotgun (WGS) entry which is preliminary data.</text>
</comment>
<evidence type="ECO:0000313" key="2">
    <source>
        <dbReference type="Proteomes" id="UP000054630"/>
    </source>
</evidence>
<keyword evidence="2" id="KW-1185">Reference proteome</keyword>
<dbReference type="AlphaFoldDB" id="A0A0V0S8W1"/>